<dbReference type="InterPro" id="IPR011050">
    <property type="entry name" value="Pectin_lyase_fold/virulence"/>
</dbReference>
<dbReference type="GO" id="GO:0030246">
    <property type="term" value="F:carbohydrate binding"/>
    <property type="evidence" value="ECO:0007669"/>
    <property type="project" value="InterPro"/>
</dbReference>
<dbReference type="Pfam" id="PF12733">
    <property type="entry name" value="Cadherin-like"/>
    <property type="match status" value="2"/>
</dbReference>
<dbReference type="Pfam" id="PF13620">
    <property type="entry name" value="CarboxypepD_reg"/>
    <property type="match status" value="2"/>
</dbReference>
<keyword evidence="5" id="KW-0614">Plasmid</keyword>
<gene>
    <name evidence="5" type="ordered locus">AAur_pTC20128</name>
</gene>
<evidence type="ECO:0000313" key="6">
    <source>
        <dbReference type="Proteomes" id="UP000000637"/>
    </source>
</evidence>
<dbReference type="InterPro" id="IPR012334">
    <property type="entry name" value="Pectin_lyas_fold"/>
</dbReference>
<dbReference type="Proteomes" id="UP000000637">
    <property type="component" value="Plasmid pTC2"/>
</dbReference>
<dbReference type="InterPro" id="IPR006626">
    <property type="entry name" value="PbH1"/>
</dbReference>
<dbReference type="Pfam" id="PF13229">
    <property type="entry name" value="Beta_helix"/>
    <property type="match status" value="1"/>
</dbReference>
<dbReference type="SMART" id="SM00710">
    <property type="entry name" value="PbH1"/>
    <property type="match status" value="9"/>
</dbReference>
<feature type="domain" description="Cadherin-like beta-sandwich-like" evidence="2">
    <location>
        <begin position="1007"/>
        <end position="1078"/>
    </location>
</feature>
<evidence type="ECO:0000259" key="4">
    <source>
        <dbReference type="Pfam" id="PF22585"/>
    </source>
</evidence>
<dbReference type="SUPFAM" id="SSF51126">
    <property type="entry name" value="Pectin lyase-like"/>
    <property type="match status" value="2"/>
</dbReference>
<dbReference type="EMBL" id="CP000476">
    <property type="protein sequence ID" value="ABM10627.1"/>
    <property type="molecule type" value="Genomic_DNA"/>
</dbReference>
<dbReference type="NCBIfam" id="NF038114">
    <property type="entry name" value="rightmost"/>
    <property type="match status" value="1"/>
</dbReference>
<dbReference type="eggNOG" id="COG0823">
    <property type="taxonomic scope" value="Bacteria"/>
</dbReference>
<dbReference type="Gene3D" id="2.160.20.10">
    <property type="entry name" value="Single-stranded right-handed beta-helix, Pectin lyase-like"/>
    <property type="match status" value="1"/>
</dbReference>
<sequence length="1450" mass="150847">MRPPDTVPHKGTPSRPATAGSASMQQRPEATGFRSLPRAGGGEMTFRIPLLRKIPALLTVGALIATLLAMTPVSAETAHGATTGTTYYVDAEAGQDLADGRSPEQAWRTLDRVNATTFQPGDAVLLRAGKTWNGQLWPKGSGTAEAPITVGKYGDGLKPALRGNGQVDDVVRLFNQSHWVLRDLDVSNQRTGGATEAANLADLRGVHISGDNSTTLSGLSIIGVDVHDVTGEVNWISGSTANNAPGINFGTGWDGSKKTGGIVFDTTVPDIHNPPSTPTILNDILVEGSTVVNTSFAGIVVKQYTGDGRDANGNIIATPTGWGTRVNATDPKFVPHTNVTIRNNYIRQDGTSYGCNGMYLTNIRGGLVEHNVVHRAGTSGIETYYADDVTIQYNEVYETQQKAGGADSNGIDPDKGTTKQLIQYNYLHDNGDGVLICQFVFGDAVIRNNVIVDNKRYPIYLHSDRAAKAQVYNNTIVNRVSNYLIYGYGSSLAATYDIRNNIIHSTKPFATLTTSSTIDYENNLYSGAQLTVPDTDTAALVGDAMFTNTAATGPYGTAQTGPQLATANGFSVQSGSKAVNTSAQLEPSAATDYAGAPRPVGAPDLGAFEYATPAGAATETASGFVRDQGGRPISGAAVSATVGGSTRTATTDATGWFRVTGVPLGTATVTAARAGYEGAPATVTIGTGTSAFVPLALNSTSNEGTVSGSVLNVAGAPLHDARISVRAATGNVVATGTSAADGRYTVTLPVGDGYTVAAEAADLRTATTTGISVAPATNAAVPSLLLQPAEPATIFSDDVQSRTPGRFSSVDGYTASHSGGSVDVADVDATRAFRLTRNTNSGSTSLHRNYSQPLKGLVTVEADIMRRDATDGTTNWFSVPYLYGTDGVRAVSVAFNKGDIVAYQGTESKNLMRYEQGRWYKLTLEVDTVNQRFDLLIDGKRVVDDATFRSPLVGGIARVEYYANSSNYGTIQVDNLRILQGTSRDKANTALTAVETDAGPALQDGTGWRLDVPAGTQSVRVAAKPVAAVVSAITINGAAAQPGVLSDPIALTEGTNTIQIVVTAENGTSQTHTLTVERAPLAADATLRSLAVESATLTPAFASDVQEYEVTTDPGATELVVTPTATGPASEISVNGQTVQSGSAATVAVSNGQVVPIRVSSADGTALVTYSLTVKVGPKVSAATAYEPNDQGWRASPATVTLTLNDGVEAGIEYRLGEGQWQPYDAPMVISQDGETVLSYRAVIGGQAVENSGGTETFRIDTTKPTVTLVGGPTGSYIFGHDPAAPACDADDAASGLASCTVTGGGSTVGEHTYTATATDNAGNVATAELKYTITPWILKGFVAPVDMDGVWNTAKAGSTIPLKFTMFDGDTEITDTAKVKGFTTAAVTCPGAGAPTDEIETVTTSPVGLVYQDGQFQQNWKSPKKAGTCLTVTVTAQDDSKLTANFILK</sequence>
<evidence type="ECO:0008006" key="7">
    <source>
        <dbReference type="Google" id="ProtNLM"/>
    </source>
</evidence>
<dbReference type="Gene3D" id="2.60.40.1120">
    <property type="entry name" value="Carboxypeptidase-like, regulatory domain"/>
    <property type="match status" value="2"/>
</dbReference>
<dbReference type="eggNOG" id="COG3291">
    <property type="taxonomic scope" value="Bacteria"/>
</dbReference>
<dbReference type="InterPro" id="IPR025883">
    <property type="entry name" value="Cadherin-like_domain"/>
</dbReference>
<name>A1RDH5_PAEAT</name>
<proteinExistence type="predicted"/>
<protein>
    <recommendedName>
        <fullName evidence="7">Right handed beta helix domain-containing protein</fullName>
    </recommendedName>
</protein>
<feature type="domain" description="BT-1020-like structural beta-sandwich" evidence="4">
    <location>
        <begin position="886"/>
        <end position="959"/>
    </location>
</feature>
<feature type="domain" description="Cadherin-like beta-sandwich-like" evidence="2">
    <location>
        <begin position="1094"/>
        <end position="1174"/>
    </location>
</feature>
<dbReference type="InterPro" id="IPR013784">
    <property type="entry name" value="Carb-bd-like_fold"/>
</dbReference>
<dbReference type="eggNOG" id="COG5434">
    <property type="taxonomic scope" value="Bacteria"/>
</dbReference>
<dbReference type="KEGG" id="aau:AAur_pTC20128"/>
<feature type="region of interest" description="Disordered" evidence="1">
    <location>
        <begin position="1"/>
        <end position="39"/>
    </location>
</feature>
<organism evidence="5 6">
    <name type="scientific">Paenarthrobacter aurescens (strain TC1)</name>
    <dbReference type="NCBI Taxonomy" id="290340"/>
    <lineage>
        <taxon>Bacteria</taxon>
        <taxon>Bacillati</taxon>
        <taxon>Actinomycetota</taxon>
        <taxon>Actinomycetes</taxon>
        <taxon>Micrococcales</taxon>
        <taxon>Micrococcaceae</taxon>
        <taxon>Paenarthrobacter</taxon>
    </lineage>
</organism>
<evidence type="ECO:0000256" key="1">
    <source>
        <dbReference type="SAM" id="MobiDB-lite"/>
    </source>
</evidence>
<accession>A1RDH5</accession>
<dbReference type="SUPFAM" id="SSF49464">
    <property type="entry name" value="Carboxypeptidase regulatory domain-like"/>
    <property type="match status" value="1"/>
</dbReference>
<dbReference type="HOGENOM" id="CLU_251329_0_0_11"/>
<dbReference type="InterPro" id="IPR008969">
    <property type="entry name" value="CarboxyPept-like_regulatory"/>
</dbReference>
<dbReference type="InterPro" id="IPR054490">
    <property type="entry name" value="BT_1020-like_b-sandwich_1"/>
</dbReference>
<geneLocation type="plasmid" evidence="5 6">
    <name>pTC2</name>
</geneLocation>
<dbReference type="Pfam" id="PF22585">
    <property type="entry name" value="Sialidase-like_CBM"/>
    <property type="match status" value="1"/>
</dbReference>
<keyword evidence="6" id="KW-1185">Reference proteome</keyword>
<feature type="domain" description="Right handed beta helix" evidence="3">
    <location>
        <begin position="285"/>
        <end position="435"/>
    </location>
</feature>
<reference evidence="5 6" key="1">
    <citation type="journal article" date="2006" name="PLoS Genet.">
        <title>Secrets of soil survival revealed by the genome sequence of Arthrobacter aurescens TC1.</title>
        <authorList>
            <person name="Mongodin E.F."/>
            <person name="Shapir N."/>
            <person name="Daugherty S.C."/>
            <person name="DeBoy R.T."/>
            <person name="Emerson J.B."/>
            <person name="Shvartzbeyn A."/>
            <person name="Radune D."/>
            <person name="Vamathevan J."/>
            <person name="Riggs F."/>
            <person name="Grinberg V."/>
            <person name="Khouri H."/>
            <person name="Wackett L.P."/>
            <person name="Nelson K.E."/>
            <person name="Sadowsky M.J."/>
        </authorList>
    </citation>
    <scope>NUCLEOTIDE SEQUENCE [LARGE SCALE GENOMIC DNA]</scope>
    <source>
        <strain evidence="5 6">TC1</strain>
    </source>
</reference>
<evidence type="ECO:0000313" key="5">
    <source>
        <dbReference type="EMBL" id="ABM10627.1"/>
    </source>
</evidence>
<evidence type="ECO:0000259" key="2">
    <source>
        <dbReference type="Pfam" id="PF12733"/>
    </source>
</evidence>
<evidence type="ECO:0000259" key="3">
    <source>
        <dbReference type="Pfam" id="PF13229"/>
    </source>
</evidence>
<dbReference type="SUPFAM" id="SSF49452">
    <property type="entry name" value="Starch-binding domain-like"/>
    <property type="match status" value="1"/>
</dbReference>
<dbReference type="InterPro" id="IPR039448">
    <property type="entry name" value="Beta_helix"/>
</dbReference>